<keyword evidence="7 18" id="KW-0067">ATP-binding</keyword>
<evidence type="ECO:0000256" key="15">
    <source>
        <dbReference type="SAM" id="Phobius"/>
    </source>
</evidence>
<dbReference type="STRING" id="1569628.A0A316USB4"/>
<dbReference type="EMBL" id="KZ819666">
    <property type="protein sequence ID" value="PWN28172.1"/>
    <property type="molecule type" value="Genomic_DNA"/>
</dbReference>
<dbReference type="InterPro" id="IPR017871">
    <property type="entry name" value="ABC_transporter-like_CS"/>
</dbReference>
<protein>
    <recommendedName>
        <fullName evidence="12">Iron-sulfur clusters transporter ATM1, mitochondrial</fullName>
    </recommendedName>
    <alternativeName>
        <fullName evidence="13">Iron-sulfur clusters transporter atm1, mitochondrial</fullName>
    </alternativeName>
</protein>
<keyword evidence="19" id="KW-1185">Reference proteome</keyword>
<dbReference type="SUPFAM" id="SSF90123">
    <property type="entry name" value="ABC transporter transmembrane region"/>
    <property type="match status" value="1"/>
</dbReference>
<dbReference type="OrthoDB" id="6500128at2759"/>
<dbReference type="CDD" id="cd18582">
    <property type="entry name" value="ABC_6TM_ATM1_ABCB7"/>
    <property type="match status" value="1"/>
</dbReference>
<dbReference type="Gene3D" id="3.40.50.300">
    <property type="entry name" value="P-loop containing nucleotide triphosphate hydrolases"/>
    <property type="match status" value="1"/>
</dbReference>
<feature type="transmembrane region" description="Helical" evidence="15">
    <location>
        <begin position="235"/>
        <end position="252"/>
    </location>
</feature>
<evidence type="ECO:0000256" key="7">
    <source>
        <dbReference type="ARBA" id="ARBA00022840"/>
    </source>
</evidence>
<evidence type="ECO:0000313" key="18">
    <source>
        <dbReference type="EMBL" id="PWN28172.1"/>
    </source>
</evidence>
<evidence type="ECO:0000256" key="6">
    <source>
        <dbReference type="ARBA" id="ARBA00022792"/>
    </source>
</evidence>
<dbReference type="InterPro" id="IPR027417">
    <property type="entry name" value="P-loop_NTPase"/>
</dbReference>
<dbReference type="GO" id="GO:0005524">
    <property type="term" value="F:ATP binding"/>
    <property type="evidence" value="ECO:0007669"/>
    <property type="project" value="UniProtKB-KW"/>
</dbReference>
<dbReference type="SMART" id="SM00382">
    <property type="entry name" value="AAA"/>
    <property type="match status" value="1"/>
</dbReference>
<evidence type="ECO:0000256" key="2">
    <source>
        <dbReference type="ARBA" id="ARBA00011738"/>
    </source>
</evidence>
<dbReference type="InterPro" id="IPR036640">
    <property type="entry name" value="ABC1_TM_sf"/>
</dbReference>
<dbReference type="Proteomes" id="UP000245884">
    <property type="component" value="Unassembled WGS sequence"/>
</dbReference>
<dbReference type="InterPro" id="IPR011527">
    <property type="entry name" value="ABC1_TM_dom"/>
</dbReference>
<keyword evidence="10 15" id="KW-0472">Membrane</keyword>
<evidence type="ECO:0000256" key="11">
    <source>
        <dbReference type="ARBA" id="ARBA00024363"/>
    </source>
</evidence>
<feature type="region of interest" description="Disordered" evidence="14">
    <location>
        <begin position="1"/>
        <end position="57"/>
    </location>
</feature>
<dbReference type="GO" id="GO:0005743">
    <property type="term" value="C:mitochondrial inner membrane"/>
    <property type="evidence" value="ECO:0007669"/>
    <property type="project" value="UniProtKB-SubCell"/>
</dbReference>
<keyword evidence="8" id="KW-1278">Translocase</keyword>
<keyword evidence="9 15" id="KW-1133">Transmembrane helix</keyword>
<evidence type="ECO:0000256" key="3">
    <source>
        <dbReference type="ARBA" id="ARBA00022448"/>
    </source>
</evidence>
<evidence type="ECO:0000256" key="12">
    <source>
        <dbReference type="ARBA" id="ARBA00039906"/>
    </source>
</evidence>
<organism evidence="18 19">
    <name type="scientific">Jaminaea rosea</name>
    <dbReference type="NCBI Taxonomy" id="1569628"/>
    <lineage>
        <taxon>Eukaryota</taxon>
        <taxon>Fungi</taxon>
        <taxon>Dikarya</taxon>
        <taxon>Basidiomycota</taxon>
        <taxon>Ustilaginomycotina</taxon>
        <taxon>Exobasidiomycetes</taxon>
        <taxon>Microstromatales</taxon>
        <taxon>Microstromatales incertae sedis</taxon>
        <taxon>Jaminaea</taxon>
    </lineage>
</organism>
<proteinExistence type="inferred from homology"/>
<dbReference type="Gene3D" id="1.20.1560.10">
    <property type="entry name" value="ABC transporter type 1, transmembrane domain"/>
    <property type="match status" value="1"/>
</dbReference>
<dbReference type="GO" id="GO:0140466">
    <property type="term" value="P:iron-sulfur cluster export from the mitochondrion"/>
    <property type="evidence" value="ECO:0007669"/>
    <property type="project" value="UniProtKB-ARBA"/>
</dbReference>
<evidence type="ECO:0000256" key="5">
    <source>
        <dbReference type="ARBA" id="ARBA00022741"/>
    </source>
</evidence>
<keyword evidence="5" id="KW-0547">Nucleotide-binding</keyword>
<feature type="transmembrane region" description="Helical" evidence="15">
    <location>
        <begin position="326"/>
        <end position="348"/>
    </location>
</feature>
<evidence type="ECO:0000256" key="14">
    <source>
        <dbReference type="SAM" id="MobiDB-lite"/>
    </source>
</evidence>
<evidence type="ECO:0000313" key="19">
    <source>
        <dbReference type="Proteomes" id="UP000245884"/>
    </source>
</evidence>
<keyword evidence="4 15" id="KW-0812">Transmembrane</keyword>
<evidence type="ECO:0000256" key="4">
    <source>
        <dbReference type="ARBA" id="ARBA00022692"/>
    </source>
</evidence>
<evidence type="ECO:0000259" key="16">
    <source>
        <dbReference type="PROSITE" id="PS50893"/>
    </source>
</evidence>
<evidence type="ECO:0000256" key="9">
    <source>
        <dbReference type="ARBA" id="ARBA00022989"/>
    </source>
</evidence>
<dbReference type="GO" id="GO:0140359">
    <property type="term" value="F:ABC-type transporter activity"/>
    <property type="evidence" value="ECO:0007669"/>
    <property type="project" value="InterPro"/>
</dbReference>
<feature type="compositionally biased region" description="Pro residues" evidence="14">
    <location>
        <begin position="9"/>
        <end position="20"/>
    </location>
</feature>
<dbReference type="FunFam" id="1.20.1560.10:FF:000004">
    <property type="entry name" value="ATP-binding cassette sub-family B member 7"/>
    <property type="match status" value="1"/>
</dbReference>
<feature type="transmembrane region" description="Helical" evidence="15">
    <location>
        <begin position="203"/>
        <end position="229"/>
    </location>
</feature>
<accession>A0A316USB4</accession>
<dbReference type="FunFam" id="3.40.50.300:FF:000186">
    <property type="entry name" value="ATP-binding cassette sub-family B member 7, mitochondrial"/>
    <property type="match status" value="1"/>
</dbReference>
<keyword evidence="3" id="KW-0813">Transport</keyword>
<dbReference type="RefSeq" id="XP_025362784.1">
    <property type="nucleotide sequence ID" value="XM_025504398.1"/>
</dbReference>
<feature type="region of interest" description="Disordered" evidence="14">
    <location>
        <begin position="658"/>
        <end position="682"/>
    </location>
</feature>
<feature type="transmembrane region" description="Helical" evidence="15">
    <location>
        <begin position="127"/>
        <end position="149"/>
    </location>
</feature>
<dbReference type="InterPro" id="IPR003593">
    <property type="entry name" value="AAA+_ATPase"/>
</dbReference>
<dbReference type="InterPro" id="IPR003439">
    <property type="entry name" value="ABC_transporter-like_ATP-bd"/>
</dbReference>
<dbReference type="PROSITE" id="PS50893">
    <property type="entry name" value="ABC_TRANSPORTER_2"/>
    <property type="match status" value="1"/>
</dbReference>
<evidence type="ECO:0000256" key="8">
    <source>
        <dbReference type="ARBA" id="ARBA00022967"/>
    </source>
</evidence>
<dbReference type="AlphaFoldDB" id="A0A316USB4"/>
<gene>
    <name evidence="18" type="ORF">BDZ90DRAFT_219404</name>
</gene>
<dbReference type="CDD" id="cd03253">
    <property type="entry name" value="ABCC_ATM1_transporter"/>
    <property type="match status" value="1"/>
</dbReference>
<keyword evidence="6" id="KW-0999">Mitochondrion inner membrane</keyword>
<feature type="compositionally biased region" description="Low complexity" evidence="14">
    <location>
        <begin position="21"/>
        <end position="34"/>
    </location>
</feature>
<evidence type="ECO:0000256" key="10">
    <source>
        <dbReference type="ARBA" id="ARBA00023136"/>
    </source>
</evidence>
<dbReference type="PANTHER" id="PTHR24221:SF402">
    <property type="entry name" value="IRON-SULFUR CLUSTERS TRANSPORTER ABCB7, MITOCHONDRIAL"/>
    <property type="match status" value="1"/>
</dbReference>
<sequence>MAGQESTPDPSPKPSNPPAQPAQATQSAKPAKPASQPPPADDPLRLSSSAVQTAEQQRKTDWKIVKRLIGHVWPKGDTGAKTRVILALALLVGGKLLNVQVPFFFKNIIDQLTEGLAKPLDFDDPSLAWYIAGSAILGYGAARIGAALFSELRNAVFASVAQRSIRRVAKNVFTHLLRLDLGWHLSRQTGGLTRAIDRGTKGISFLLTSIVFHIVPTALEISMVCGILSYKCGPTFAGVTAVTMAAYAWFTIKTTSWRTRFRREANAADNRGATTSVDSLLNYEAVKHFNNEAYEIKKYDRALADYETASVKVATSLASLNSGQSIIFSTALTVMMFLAAQGVVAGTMTVGDLVMVNQLVFQLSLPLNFLGTVYRELRQSLIDMEAMFNLENVRVAVREEKDAPELKVTGGEIRFENVTFGYHPERPIFKNCSFTIPAGLKTAFVGPSGCGKSTIFRLLFRFYTPQSGRILIDGQDITRVSLTSLRRAIGVVPQDTPLFNADVRHNIRYGRLDATDEEVEAAARRAKLDAILQTLPDGYETQVGERGLMISGGEKQRLAIARLLLKDPDILFLDEATSALDIFTETSLMRDLNSSLLASKRTAIFVAHRLRTVSDADLIVVLGDGKVVQQGTHSQLLEQGGLYADLWNGQSAGIEAAIEGQEEQEAEQKRREEGVEVPGPGP</sequence>
<dbReference type="GeneID" id="37026221"/>
<comment type="subcellular location">
    <subcellularLocation>
        <location evidence="1">Mitochondrion inner membrane</location>
        <topology evidence="1">Multi-pass membrane protein</topology>
    </subcellularLocation>
</comment>
<dbReference type="SUPFAM" id="SSF52540">
    <property type="entry name" value="P-loop containing nucleoside triphosphate hydrolases"/>
    <property type="match status" value="1"/>
</dbReference>
<dbReference type="GO" id="GO:0006879">
    <property type="term" value="P:intracellular iron ion homeostasis"/>
    <property type="evidence" value="ECO:0007669"/>
    <property type="project" value="TreeGrafter"/>
</dbReference>
<dbReference type="Pfam" id="PF00005">
    <property type="entry name" value="ABC_tran"/>
    <property type="match status" value="1"/>
</dbReference>
<feature type="transmembrane region" description="Helical" evidence="15">
    <location>
        <begin position="84"/>
        <end position="105"/>
    </location>
</feature>
<comment type="subunit">
    <text evidence="2">Homodimer.</text>
</comment>
<dbReference type="PROSITE" id="PS00211">
    <property type="entry name" value="ABC_TRANSPORTER_1"/>
    <property type="match status" value="1"/>
</dbReference>
<evidence type="ECO:0000256" key="13">
    <source>
        <dbReference type="ARBA" id="ARBA00040792"/>
    </source>
</evidence>
<dbReference type="GO" id="GO:0016887">
    <property type="term" value="F:ATP hydrolysis activity"/>
    <property type="evidence" value="ECO:0007669"/>
    <property type="project" value="InterPro"/>
</dbReference>
<feature type="domain" description="ABC transporter" evidence="16">
    <location>
        <begin position="413"/>
        <end position="649"/>
    </location>
</feature>
<name>A0A316USB4_9BASI</name>
<evidence type="ECO:0000256" key="1">
    <source>
        <dbReference type="ARBA" id="ARBA00004448"/>
    </source>
</evidence>
<evidence type="ECO:0000259" key="17">
    <source>
        <dbReference type="PROSITE" id="PS50929"/>
    </source>
</evidence>
<feature type="domain" description="ABC transmembrane type-1" evidence="17">
    <location>
        <begin position="85"/>
        <end position="379"/>
    </location>
</feature>
<dbReference type="Pfam" id="PF00664">
    <property type="entry name" value="ABC_membrane"/>
    <property type="match status" value="1"/>
</dbReference>
<dbReference type="PROSITE" id="PS50929">
    <property type="entry name" value="ABC_TM1F"/>
    <property type="match status" value="1"/>
</dbReference>
<dbReference type="InterPro" id="IPR039421">
    <property type="entry name" value="Type_1_exporter"/>
</dbReference>
<keyword evidence="6" id="KW-0496">Mitochondrion</keyword>
<comment type="similarity">
    <text evidence="11">Belongs to the ABC transporter superfamily. ABCB family. Heavy Metal importer (TC 3.A.1.210) subfamily.</text>
</comment>
<feature type="compositionally biased region" description="Polar residues" evidence="14">
    <location>
        <begin position="46"/>
        <end position="55"/>
    </location>
</feature>
<dbReference type="PANTHER" id="PTHR24221">
    <property type="entry name" value="ATP-BINDING CASSETTE SUB-FAMILY B"/>
    <property type="match status" value="1"/>
</dbReference>
<reference evidence="18 19" key="1">
    <citation type="journal article" date="2018" name="Mol. Biol. Evol.">
        <title>Broad Genomic Sampling Reveals a Smut Pathogenic Ancestry of the Fungal Clade Ustilaginomycotina.</title>
        <authorList>
            <person name="Kijpornyongpan T."/>
            <person name="Mondo S.J."/>
            <person name="Barry K."/>
            <person name="Sandor L."/>
            <person name="Lee J."/>
            <person name="Lipzen A."/>
            <person name="Pangilinan J."/>
            <person name="LaButti K."/>
            <person name="Hainaut M."/>
            <person name="Henrissat B."/>
            <person name="Grigoriev I.V."/>
            <person name="Spatafora J.W."/>
            <person name="Aime M.C."/>
        </authorList>
    </citation>
    <scope>NUCLEOTIDE SEQUENCE [LARGE SCALE GENOMIC DNA]</scope>
    <source>
        <strain evidence="18 19">MCA 5214</strain>
    </source>
</reference>